<protein>
    <submittedName>
        <fullName evidence="2">Uncharacterized protein</fullName>
    </submittedName>
</protein>
<sequence>MKHNIFKGLLACGAMLALAGCSENAWNDEYLDGFEVPPVDDRIEELTYELTADDYTKIAAVDAVVDYVEKTQGLSEKDAKSALTKWAANGYFTDQYPANDLLPLWMNSYSFPYVAASNKSTLEITYKEQVASDPVCDAIYKGRVITLENDDYMKAWGGNDFTNAFTPSMPASSYLPAILADKYTLVEQEADSYVLVNFNVAESEPAFEPVTLTDIDKVVVNGSYTLYGTITAICAQGYILTDATGSLLVYYGKTFTPDSYKIGDIVQVSGKGAQYNGGLQLAPEAGKESVLGGEIYSYPTPVAMDGAKMNEMRDVILANGTSGTMPVYVEFSASVISTGSYTNFKVDGGETTGSAYQLTDEAKELFVKNETAAIKGYVLSVNTDRNTHAPTYVNFVITEVNGKAVAEMAEDKPVVPAPVEIESRPDNALYVYNGSAWTEASSVYLINQDELATMGITNGYMANATAWTNIPIFLKQTFPYAVAGDSKLVAFQSGAKYANCGRFDYDGAVWTKYDNIETKTDAYAKANNKWMFNPDKLMVLPARSEAAKAFYQVTVDWVSANEGSGYIDRGNSEFFSGCSAYYGNVNLDISQVEKYAASMWPDMSQNVVIPQMRHNFLYVTMPATLKTQYPNADLIPGYEAPIIYEIDYVSYYGSSAFEGQSGNVNDTVKYEVVGPAEFKLVYSTWLGGEVKDTPAE</sequence>
<gene>
    <name evidence="2" type="ORF">AAK873_02610</name>
</gene>
<dbReference type="Proteomes" id="UP001565200">
    <property type="component" value="Unassembled WGS sequence"/>
</dbReference>
<organism evidence="2 3">
    <name type="scientific">Heminiphilus faecis</name>
    <dbReference type="NCBI Taxonomy" id="2601703"/>
    <lineage>
        <taxon>Bacteria</taxon>
        <taxon>Pseudomonadati</taxon>
        <taxon>Bacteroidota</taxon>
        <taxon>Bacteroidia</taxon>
        <taxon>Bacteroidales</taxon>
        <taxon>Muribaculaceae</taxon>
        <taxon>Heminiphilus</taxon>
    </lineage>
</organism>
<evidence type="ECO:0000256" key="1">
    <source>
        <dbReference type="SAM" id="SignalP"/>
    </source>
</evidence>
<name>A0ABV4CSZ7_9BACT</name>
<feature type="signal peptide" evidence="1">
    <location>
        <begin position="1"/>
        <end position="19"/>
    </location>
</feature>
<evidence type="ECO:0000313" key="2">
    <source>
        <dbReference type="EMBL" id="MEY8244508.1"/>
    </source>
</evidence>
<comment type="caution">
    <text evidence="2">The sequence shown here is derived from an EMBL/GenBank/DDBJ whole genome shotgun (WGS) entry which is preliminary data.</text>
</comment>
<dbReference type="PROSITE" id="PS51257">
    <property type="entry name" value="PROKAR_LIPOPROTEIN"/>
    <property type="match status" value="1"/>
</dbReference>
<keyword evidence="1" id="KW-0732">Signal</keyword>
<proteinExistence type="predicted"/>
<evidence type="ECO:0000313" key="3">
    <source>
        <dbReference type="Proteomes" id="UP001565200"/>
    </source>
</evidence>
<dbReference type="RefSeq" id="WP_121698375.1">
    <property type="nucleotide sequence ID" value="NZ_JBCLPP010000005.1"/>
</dbReference>
<keyword evidence="3" id="KW-1185">Reference proteome</keyword>
<reference evidence="2 3" key="1">
    <citation type="submission" date="2024-03" db="EMBL/GenBank/DDBJ databases">
        <title>Mouse gut bacterial collection (mGBC) of GemPharmatech.</title>
        <authorList>
            <person name="He Y."/>
            <person name="Dong L."/>
            <person name="Wu D."/>
            <person name="Gao X."/>
            <person name="Lin Z."/>
        </authorList>
    </citation>
    <scope>NUCLEOTIDE SEQUENCE [LARGE SCALE GENOMIC DNA]</scope>
    <source>
        <strain evidence="2 3">54-13</strain>
    </source>
</reference>
<accession>A0ABV4CSZ7</accession>
<feature type="chain" id="PRO_5046829601" evidence="1">
    <location>
        <begin position="20"/>
        <end position="696"/>
    </location>
</feature>
<dbReference type="EMBL" id="JBCLPP010000005">
    <property type="protein sequence ID" value="MEY8244508.1"/>
    <property type="molecule type" value="Genomic_DNA"/>
</dbReference>